<dbReference type="GO" id="GO:0006310">
    <property type="term" value="P:DNA recombination"/>
    <property type="evidence" value="ECO:0007669"/>
    <property type="project" value="UniProtKB-KW"/>
</dbReference>
<dbReference type="InterPro" id="IPR010998">
    <property type="entry name" value="Integrase_recombinase_N"/>
</dbReference>
<gene>
    <name evidence="5" type="ORF">ACT18_17295</name>
</gene>
<dbReference type="Proteomes" id="UP000092668">
    <property type="component" value="Unassembled WGS sequence"/>
</dbReference>
<evidence type="ECO:0000313" key="5">
    <source>
        <dbReference type="EMBL" id="OBY30497.1"/>
    </source>
</evidence>
<dbReference type="InterPro" id="IPR011010">
    <property type="entry name" value="DNA_brk_join_enz"/>
</dbReference>
<evidence type="ECO:0000313" key="6">
    <source>
        <dbReference type="Proteomes" id="UP000092668"/>
    </source>
</evidence>
<dbReference type="PANTHER" id="PTHR30349">
    <property type="entry name" value="PHAGE INTEGRASE-RELATED"/>
    <property type="match status" value="1"/>
</dbReference>
<dbReference type="OrthoDB" id="1822491at2"/>
<dbReference type="PROSITE" id="PS51898">
    <property type="entry name" value="TYR_RECOMBINASE"/>
    <property type="match status" value="1"/>
</dbReference>
<dbReference type="GO" id="GO:0003677">
    <property type="term" value="F:DNA binding"/>
    <property type="evidence" value="ECO:0007669"/>
    <property type="project" value="UniProtKB-KW"/>
</dbReference>
<feature type="domain" description="Tyr recombinase" evidence="4">
    <location>
        <begin position="166"/>
        <end position="351"/>
    </location>
</feature>
<comment type="similarity">
    <text evidence="1">Belongs to the 'phage' integrase family.</text>
</comment>
<protein>
    <recommendedName>
        <fullName evidence="4">Tyr recombinase domain-containing protein</fullName>
    </recommendedName>
</protein>
<dbReference type="PANTHER" id="PTHR30349:SF64">
    <property type="entry name" value="PROPHAGE INTEGRASE INTD-RELATED"/>
    <property type="match status" value="1"/>
</dbReference>
<evidence type="ECO:0000256" key="2">
    <source>
        <dbReference type="ARBA" id="ARBA00023125"/>
    </source>
</evidence>
<dbReference type="RefSeq" id="WP_065288955.1">
    <property type="nucleotide sequence ID" value="NZ_LFOE01000030.1"/>
</dbReference>
<comment type="caution">
    <text evidence="5">The sequence shown here is derived from an EMBL/GenBank/DDBJ whole genome shotgun (WGS) entry which is preliminary data.</text>
</comment>
<dbReference type="CDD" id="cd00796">
    <property type="entry name" value="INT_Rci_Hp1_C"/>
    <property type="match status" value="1"/>
</dbReference>
<keyword evidence="3" id="KW-0233">DNA recombination</keyword>
<evidence type="ECO:0000256" key="3">
    <source>
        <dbReference type="ARBA" id="ARBA00023172"/>
    </source>
</evidence>
<dbReference type="InterPro" id="IPR050090">
    <property type="entry name" value="Tyrosine_recombinase_XerCD"/>
</dbReference>
<keyword evidence="6" id="KW-1185">Reference proteome</keyword>
<dbReference type="InterPro" id="IPR002104">
    <property type="entry name" value="Integrase_catalytic"/>
</dbReference>
<dbReference type="EMBL" id="LFOE01000030">
    <property type="protein sequence ID" value="OBY30497.1"/>
    <property type="molecule type" value="Genomic_DNA"/>
</dbReference>
<dbReference type="Gene3D" id="1.10.150.130">
    <property type="match status" value="1"/>
</dbReference>
<dbReference type="Pfam" id="PF00589">
    <property type="entry name" value="Phage_integrase"/>
    <property type="match status" value="1"/>
</dbReference>
<dbReference type="InterPro" id="IPR013762">
    <property type="entry name" value="Integrase-like_cat_sf"/>
</dbReference>
<organism evidence="5 6">
    <name type="scientific">Mycolicibacter kumamotonensis</name>
    <dbReference type="NCBI Taxonomy" id="354243"/>
    <lineage>
        <taxon>Bacteria</taxon>
        <taxon>Bacillati</taxon>
        <taxon>Actinomycetota</taxon>
        <taxon>Actinomycetes</taxon>
        <taxon>Mycobacteriales</taxon>
        <taxon>Mycobacteriaceae</taxon>
        <taxon>Mycolicibacter</taxon>
    </lineage>
</organism>
<sequence length="362" mass="39539">MAKPRRYQTKAGPRWYVPYRKPDGKQSVKRGFTTARDANLWQSQMLLAKNRGEFVSHNAGRVTVGQLYPDWIAVKQATTRESHHRTLVSSWKNHVGPVWENVAVSKVDRLSVERWLAKMTAQNLGASGVKRALGILAGVMDDAVKGGHVNTNKARGCDGIPRKQSKAKVFLTVDQVKALADAAGEHRLLVLLLAYTGLRWSEAIHLHWADVDLAKKRLTVDEGAVQLGSRFVLDTPKHAKRRTVAIPQFLADELAAALVPGTGANLDLVFPGKDGNHLPRPKKNGWLSRACADAGLQRLTPHNLRDAYASLAVSGGANVLVLARSLGHSDPSVTLRVYAQLFDADLDSVGDALDRLATADRS</sequence>
<reference evidence="5 6" key="1">
    <citation type="submission" date="2015-06" db="EMBL/GenBank/DDBJ databases">
        <title>Genome sequence of Mycobacterium kumamotonense strain Roo.</title>
        <authorList>
            <person name="Greninger A.L."/>
            <person name="Cunningham G."/>
            <person name="Miller S."/>
        </authorList>
    </citation>
    <scope>NUCLEOTIDE SEQUENCE [LARGE SCALE GENOMIC DNA]</scope>
    <source>
        <strain evidence="5 6">Roo</strain>
    </source>
</reference>
<proteinExistence type="inferred from homology"/>
<dbReference type="SUPFAM" id="SSF56349">
    <property type="entry name" value="DNA breaking-rejoining enzymes"/>
    <property type="match status" value="1"/>
</dbReference>
<dbReference type="AlphaFoldDB" id="A0A1B8SCQ8"/>
<evidence type="ECO:0000256" key="1">
    <source>
        <dbReference type="ARBA" id="ARBA00008857"/>
    </source>
</evidence>
<accession>A0A1B8SCQ8</accession>
<name>A0A1B8SCQ8_9MYCO</name>
<dbReference type="Gene3D" id="1.10.443.10">
    <property type="entry name" value="Intergrase catalytic core"/>
    <property type="match status" value="1"/>
</dbReference>
<evidence type="ECO:0000259" key="4">
    <source>
        <dbReference type="PROSITE" id="PS51898"/>
    </source>
</evidence>
<keyword evidence="2" id="KW-0238">DNA-binding</keyword>
<dbReference type="GO" id="GO:0015074">
    <property type="term" value="P:DNA integration"/>
    <property type="evidence" value="ECO:0007669"/>
    <property type="project" value="InterPro"/>
</dbReference>